<dbReference type="EMBL" id="MU274904">
    <property type="protein sequence ID" value="KAI0092384.1"/>
    <property type="molecule type" value="Genomic_DNA"/>
</dbReference>
<reference evidence="1" key="1">
    <citation type="journal article" date="2021" name="Environ. Microbiol.">
        <title>Gene family expansions and transcriptome signatures uncover fungal adaptations to wood decay.</title>
        <authorList>
            <person name="Hage H."/>
            <person name="Miyauchi S."/>
            <person name="Viragh M."/>
            <person name="Drula E."/>
            <person name="Min B."/>
            <person name="Chaduli D."/>
            <person name="Navarro D."/>
            <person name="Favel A."/>
            <person name="Norest M."/>
            <person name="Lesage-Meessen L."/>
            <person name="Balint B."/>
            <person name="Merenyi Z."/>
            <person name="de Eugenio L."/>
            <person name="Morin E."/>
            <person name="Martinez A.T."/>
            <person name="Baldrian P."/>
            <person name="Stursova M."/>
            <person name="Martinez M.J."/>
            <person name="Novotny C."/>
            <person name="Magnuson J.K."/>
            <person name="Spatafora J.W."/>
            <person name="Maurice S."/>
            <person name="Pangilinan J."/>
            <person name="Andreopoulos W."/>
            <person name="LaButti K."/>
            <person name="Hundley H."/>
            <person name="Na H."/>
            <person name="Kuo A."/>
            <person name="Barry K."/>
            <person name="Lipzen A."/>
            <person name="Henrissat B."/>
            <person name="Riley R."/>
            <person name="Ahrendt S."/>
            <person name="Nagy L.G."/>
            <person name="Grigoriev I.V."/>
            <person name="Martin F."/>
            <person name="Rosso M.N."/>
        </authorList>
    </citation>
    <scope>NUCLEOTIDE SEQUENCE</scope>
    <source>
        <strain evidence="1">CBS 384.51</strain>
    </source>
</reference>
<sequence>MTHLHSLGISHCDIKSRNILVTLIDFGNCITRPDDPDYYRGTRRVYLPEIFNELEFDAEAVDAWALGLVLCHMLLGRIPFQDTNDVRDGIFMRHFHDWEPLLPMWTVVSSCLETRRTFRATVAELQLRDEPLCIGEWREQK</sequence>
<comment type="caution">
    <text evidence="1">The sequence shown here is derived from an EMBL/GenBank/DDBJ whole genome shotgun (WGS) entry which is preliminary data.</text>
</comment>
<proteinExistence type="predicted"/>
<evidence type="ECO:0000313" key="2">
    <source>
        <dbReference type="Proteomes" id="UP001055072"/>
    </source>
</evidence>
<organism evidence="1 2">
    <name type="scientific">Irpex rosettiformis</name>
    <dbReference type="NCBI Taxonomy" id="378272"/>
    <lineage>
        <taxon>Eukaryota</taxon>
        <taxon>Fungi</taxon>
        <taxon>Dikarya</taxon>
        <taxon>Basidiomycota</taxon>
        <taxon>Agaricomycotina</taxon>
        <taxon>Agaricomycetes</taxon>
        <taxon>Polyporales</taxon>
        <taxon>Irpicaceae</taxon>
        <taxon>Irpex</taxon>
    </lineage>
</organism>
<evidence type="ECO:0000313" key="1">
    <source>
        <dbReference type="EMBL" id="KAI0092384.1"/>
    </source>
</evidence>
<dbReference type="Proteomes" id="UP001055072">
    <property type="component" value="Unassembled WGS sequence"/>
</dbReference>
<name>A0ACB8UDT2_9APHY</name>
<protein>
    <submittedName>
        <fullName evidence="1">Kinase-like domain-containing protein</fullName>
    </submittedName>
</protein>
<keyword evidence="2" id="KW-1185">Reference proteome</keyword>
<gene>
    <name evidence="1" type="ORF">BDY19DRAFT_930017</name>
</gene>
<accession>A0ACB8UDT2</accession>